<evidence type="ECO:0000313" key="1">
    <source>
        <dbReference type="EMBL" id="UYP44841.1"/>
    </source>
</evidence>
<dbReference type="EMBL" id="CP104013">
    <property type="protein sequence ID" value="UYP44841.1"/>
    <property type="molecule type" value="Genomic_DNA"/>
</dbReference>
<keyword evidence="2" id="KW-1185">Reference proteome</keyword>
<reference evidence="1" key="1">
    <citation type="submission" date="2022-09" db="EMBL/GenBank/DDBJ databases">
        <title>Actin cytoskeleton and complex cell architecture in an #Asgard archaeon.</title>
        <authorList>
            <person name="Ponce Toledo R.I."/>
            <person name="Schleper C."/>
            <person name="Rodrigues Oliveira T."/>
            <person name="Wollweber F."/>
            <person name="Xu J."/>
            <person name="Rittmann S."/>
            <person name="Klingl A."/>
            <person name="Pilhofer M."/>
        </authorList>
    </citation>
    <scope>NUCLEOTIDE SEQUENCE</scope>
    <source>
        <strain evidence="1">B-35</strain>
    </source>
</reference>
<dbReference type="SUPFAM" id="SSF109854">
    <property type="entry name" value="DinB/YfiT-like putative metalloenzymes"/>
    <property type="match status" value="1"/>
</dbReference>
<dbReference type="Proteomes" id="UP001208689">
    <property type="component" value="Chromosome"/>
</dbReference>
<evidence type="ECO:0008006" key="3">
    <source>
        <dbReference type="Google" id="ProtNLM"/>
    </source>
</evidence>
<organism evidence="1 2">
    <name type="scientific">Candidatus Lokiarchaeum ossiferum</name>
    <dbReference type="NCBI Taxonomy" id="2951803"/>
    <lineage>
        <taxon>Archaea</taxon>
        <taxon>Promethearchaeati</taxon>
        <taxon>Promethearchaeota</taxon>
        <taxon>Promethearchaeia</taxon>
        <taxon>Promethearchaeales</taxon>
        <taxon>Promethearchaeaceae</taxon>
        <taxon>Candidatus Lokiarchaeum</taxon>
    </lineage>
</organism>
<accession>A0ABY6HN36</accession>
<name>A0ABY6HN36_9ARCH</name>
<sequence length="190" mass="22605">MTDKSFLFFAINFVIMNNEERPNDLIIAIDEQFGAALAMMKEVICKCPEHIWNEKSHGPPFWHISYHALYFLDLYLCFTTEERESFQPYFRNVSHRVGNTPKIPLEPHQVKEYLEKCSKKARKYFSRLEIQDLYRPSVFEWHGTNILSSLIYNLRHLMLHIGTLNYRLLRADVALDNWVSEKKNAFEDIN</sequence>
<protein>
    <recommendedName>
        <fullName evidence="3">DinB-like domain-containing protein</fullName>
    </recommendedName>
</protein>
<evidence type="ECO:0000313" key="2">
    <source>
        <dbReference type="Proteomes" id="UP001208689"/>
    </source>
</evidence>
<proteinExistence type="predicted"/>
<dbReference type="InterPro" id="IPR034660">
    <property type="entry name" value="DinB/YfiT-like"/>
</dbReference>
<gene>
    <name evidence="1" type="ORF">NEF87_001126</name>
</gene>